<evidence type="ECO:0000313" key="1">
    <source>
        <dbReference type="EMBL" id="VDL77037.1"/>
    </source>
</evidence>
<dbReference type="WBParaSite" id="NBR_0001344701-mRNA-1">
    <property type="protein sequence ID" value="NBR_0001344701-mRNA-1"/>
    <property type="gene ID" value="NBR_0001344701"/>
</dbReference>
<dbReference type="PANTHER" id="PTHR31562">
    <property type="entry name" value="PROTEIN CBG18972"/>
    <property type="match status" value="1"/>
</dbReference>
<reference evidence="3" key="1">
    <citation type="submission" date="2017-02" db="UniProtKB">
        <authorList>
            <consortium name="WormBaseParasite"/>
        </authorList>
    </citation>
    <scope>IDENTIFICATION</scope>
</reference>
<dbReference type="Gene3D" id="3.90.550.10">
    <property type="entry name" value="Spore Coat Polysaccharide Biosynthesis Protein SpsA, Chain A"/>
    <property type="match status" value="1"/>
</dbReference>
<accession>A0A0N4YAM1</accession>
<dbReference type="EMBL" id="UYSL01021043">
    <property type="protein sequence ID" value="VDL77037.1"/>
    <property type="molecule type" value="Genomic_DNA"/>
</dbReference>
<evidence type="ECO:0000313" key="3">
    <source>
        <dbReference type="WBParaSite" id="NBR_0001344701-mRNA-1"/>
    </source>
</evidence>
<dbReference type="PANTHER" id="PTHR31562:SF8">
    <property type="entry name" value="ALPHA-1,6-MANNOSYLTRANSFERASE"/>
    <property type="match status" value="1"/>
</dbReference>
<name>A0A0N4YAM1_NIPBR</name>
<sequence>MAYATIDCYVKGVTDKSQRSTSPGVVNPNHCIEEWIDDRVDVILYETLFTYEISAASLMVRNSKYGREFLTGLAEREFNQEQARSEAYNGVIHQYVLDIVIPDAVQFRDNCHNLWLRANTEEMYMEHLSCVKQAIGATRLWPGKVRIYRRAHGWVRESFTGPRWHDLDFMIHVRKRYKYQKQANPFPRIPDLSACGGGLNGWQYRNDSHISTEEFGNEVERIEDDVPRWYPEPAKRVYWITMGEVGDCYPDCDKFT</sequence>
<dbReference type="InterPro" id="IPR004988">
    <property type="entry name" value="DUF273"/>
</dbReference>
<protein>
    <submittedName>
        <fullName evidence="3">Tox-REase-5 domain-containing protein</fullName>
    </submittedName>
</protein>
<proteinExistence type="predicted"/>
<dbReference type="STRING" id="27835.A0A0N4YAM1"/>
<evidence type="ECO:0000313" key="2">
    <source>
        <dbReference type="Proteomes" id="UP000271162"/>
    </source>
</evidence>
<reference evidence="1 2" key="2">
    <citation type="submission" date="2018-11" db="EMBL/GenBank/DDBJ databases">
        <authorList>
            <consortium name="Pathogen Informatics"/>
        </authorList>
    </citation>
    <scope>NUCLEOTIDE SEQUENCE [LARGE SCALE GENOMIC DNA]</scope>
</reference>
<gene>
    <name evidence="1" type="ORF">NBR_LOCUS13448</name>
</gene>
<dbReference type="AlphaFoldDB" id="A0A0N4YAM1"/>
<keyword evidence="2" id="KW-1185">Reference proteome</keyword>
<organism evidence="3">
    <name type="scientific">Nippostrongylus brasiliensis</name>
    <name type="common">Rat hookworm</name>
    <dbReference type="NCBI Taxonomy" id="27835"/>
    <lineage>
        <taxon>Eukaryota</taxon>
        <taxon>Metazoa</taxon>
        <taxon>Ecdysozoa</taxon>
        <taxon>Nematoda</taxon>
        <taxon>Chromadorea</taxon>
        <taxon>Rhabditida</taxon>
        <taxon>Rhabditina</taxon>
        <taxon>Rhabditomorpha</taxon>
        <taxon>Strongyloidea</taxon>
        <taxon>Heligmosomidae</taxon>
        <taxon>Nippostrongylus</taxon>
    </lineage>
</organism>
<dbReference type="Proteomes" id="UP000271162">
    <property type="component" value="Unassembled WGS sequence"/>
</dbReference>
<dbReference type="InterPro" id="IPR029044">
    <property type="entry name" value="Nucleotide-diphossugar_trans"/>
</dbReference>
<dbReference type="Pfam" id="PF03314">
    <property type="entry name" value="DUF273"/>
    <property type="match status" value="1"/>
</dbReference>